<dbReference type="OrthoDB" id="6155932at2759"/>
<evidence type="ECO:0000313" key="3">
    <source>
        <dbReference type="Ensembl" id="ENSACAP00000022809.1"/>
    </source>
</evidence>
<feature type="compositionally biased region" description="Polar residues" evidence="1">
    <location>
        <begin position="120"/>
        <end position="129"/>
    </location>
</feature>
<dbReference type="Proteomes" id="UP000001646">
    <property type="component" value="Unplaced"/>
</dbReference>
<keyword evidence="4" id="KW-1185">Reference proteome</keyword>
<dbReference type="HOGENOM" id="CLU_733530_0_0_1"/>
<feature type="region of interest" description="Disordered" evidence="1">
    <location>
        <begin position="1"/>
        <end position="155"/>
    </location>
</feature>
<feature type="compositionally biased region" description="Polar residues" evidence="1">
    <location>
        <begin position="40"/>
        <end position="49"/>
    </location>
</feature>
<dbReference type="InParanoid" id="R4GBW5"/>
<dbReference type="PANTHER" id="PTHR46609">
    <property type="entry name" value="EXONUCLEASE, PHAGE-TYPE/RECB, C-TERMINAL DOMAIN-CONTAINING PROTEIN"/>
    <property type="match status" value="1"/>
</dbReference>
<dbReference type="CDD" id="cd22343">
    <property type="entry name" value="PDDEXK_lambda_exonuclease-like"/>
    <property type="match status" value="1"/>
</dbReference>
<dbReference type="InterPro" id="IPR011335">
    <property type="entry name" value="Restrct_endonuc-II-like"/>
</dbReference>
<dbReference type="InterPro" id="IPR011604">
    <property type="entry name" value="PDDEXK-like_dom_sf"/>
</dbReference>
<reference evidence="3" key="3">
    <citation type="submission" date="2025-09" db="UniProtKB">
        <authorList>
            <consortium name="Ensembl"/>
        </authorList>
    </citation>
    <scope>IDENTIFICATION</scope>
</reference>
<dbReference type="KEGG" id="acs:103279721"/>
<dbReference type="Bgee" id="ENSACAG00000029432">
    <property type="expression patterns" value="Expressed in ovary and 12 other cell types or tissues"/>
</dbReference>
<dbReference type="eggNOG" id="ENOG502R7B6">
    <property type="taxonomic scope" value="Eukaryota"/>
</dbReference>
<dbReference type="SUPFAM" id="SSF52980">
    <property type="entry name" value="Restriction endonuclease-like"/>
    <property type="match status" value="1"/>
</dbReference>
<feature type="domain" description="YqaJ viral recombinase" evidence="2">
    <location>
        <begin position="157"/>
        <end position="321"/>
    </location>
</feature>
<dbReference type="InterPro" id="IPR019080">
    <property type="entry name" value="YqaJ_viral_recombinase"/>
</dbReference>
<dbReference type="Gene3D" id="3.90.320.10">
    <property type="match status" value="1"/>
</dbReference>
<proteinExistence type="predicted"/>
<dbReference type="AlphaFoldDB" id="R4GBW5"/>
<protein>
    <recommendedName>
        <fullName evidence="2">YqaJ viral recombinase domain-containing protein</fullName>
    </recommendedName>
</protein>
<reference evidence="3" key="2">
    <citation type="submission" date="2025-08" db="UniProtKB">
        <authorList>
            <consortium name="Ensembl"/>
        </authorList>
    </citation>
    <scope>IDENTIFICATION</scope>
</reference>
<organism evidence="3 4">
    <name type="scientific">Anolis carolinensis</name>
    <name type="common">Green anole</name>
    <name type="synonym">American chameleon</name>
    <dbReference type="NCBI Taxonomy" id="28377"/>
    <lineage>
        <taxon>Eukaryota</taxon>
        <taxon>Metazoa</taxon>
        <taxon>Chordata</taxon>
        <taxon>Craniata</taxon>
        <taxon>Vertebrata</taxon>
        <taxon>Euteleostomi</taxon>
        <taxon>Lepidosauria</taxon>
        <taxon>Squamata</taxon>
        <taxon>Bifurcata</taxon>
        <taxon>Unidentata</taxon>
        <taxon>Episquamata</taxon>
        <taxon>Toxicofera</taxon>
        <taxon>Iguania</taxon>
        <taxon>Dactyloidae</taxon>
        <taxon>Anolis</taxon>
    </lineage>
</organism>
<dbReference type="GeneTree" id="ENSGT00940000171017"/>
<evidence type="ECO:0000259" key="2">
    <source>
        <dbReference type="Pfam" id="PF09588"/>
    </source>
</evidence>
<feature type="compositionally biased region" description="Polar residues" evidence="1">
    <location>
        <begin position="62"/>
        <end position="79"/>
    </location>
</feature>
<evidence type="ECO:0000313" key="4">
    <source>
        <dbReference type="Proteomes" id="UP000001646"/>
    </source>
</evidence>
<sequence length="377" mass="40616">MGRPRKTSAAISSPRPAATAPKVAPAAPPSSASSKSSSANRGTKASSAAKSEGVRQGGKQAYTPSVRGTDQTRSTTTYGGEQGDGWSSRATRAKTSTAAGGTSSSSKAAGSTLQAAPKTQGKSAQTQGKSCHLPPPLSAEKVVEIEQKTRGQRNNPEWYLCRENRITASVASKIANSKFANGRTSEVPQSYLKDVTRSGPRVQTPAMSWGIRNEKKAVESYEALKSRESHKAVKVDDCGLFIDKEKPWLGASPDGILKEAKTGKEIGIVEVKCPYKHRDKTVTEACKDKAFCLEKKGDSYSLKKTHPYYTQVQCQMGVTGHDKADLVVYTNKETAIAPVDFDPDFWENTVPKLEKFYTEAVVPHVQEKTVAARAKEE</sequence>
<name>R4GBW5_ANOCA</name>
<feature type="compositionally biased region" description="Low complexity" evidence="1">
    <location>
        <begin position="87"/>
        <end position="112"/>
    </location>
</feature>
<gene>
    <name evidence="3" type="primary">LOC103279721</name>
</gene>
<reference evidence="3" key="1">
    <citation type="submission" date="2009-12" db="EMBL/GenBank/DDBJ databases">
        <title>The Genome Sequence of Anolis carolinensis (Green Anole Lizard).</title>
        <authorList>
            <consortium name="The Genome Sequencing Platform"/>
            <person name="Di Palma F."/>
            <person name="Alfoldi J."/>
            <person name="Heiman D."/>
            <person name="Young S."/>
            <person name="Grabherr M."/>
            <person name="Johnson J."/>
            <person name="Lander E.S."/>
            <person name="Lindblad-Toh K."/>
        </authorList>
    </citation>
    <scope>NUCLEOTIDE SEQUENCE [LARGE SCALE GENOMIC DNA]</scope>
    <source>
        <strain evidence="3">JBL SC #1</strain>
    </source>
</reference>
<dbReference type="GeneID" id="103279721"/>
<dbReference type="Ensembl" id="ENSACAT00000030227.1">
    <property type="protein sequence ID" value="ENSACAP00000022809.1"/>
    <property type="gene ID" value="ENSACAG00000029432.1"/>
</dbReference>
<dbReference type="InterPro" id="IPR051703">
    <property type="entry name" value="NF-kappa-B_Signaling_Reg"/>
</dbReference>
<evidence type="ECO:0000256" key="1">
    <source>
        <dbReference type="SAM" id="MobiDB-lite"/>
    </source>
</evidence>
<accession>R4GBW5</accession>
<dbReference type="GO" id="GO:0006281">
    <property type="term" value="P:DNA repair"/>
    <property type="evidence" value="ECO:0007669"/>
    <property type="project" value="UniProtKB-ARBA"/>
</dbReference>
<dbReference type="PANTHER" id="PTHR46609:SF8">
    <property type="entry name" value="YQAJ VIRAL RECOMBINASE DOMAIN-CONTAINING PROTEIN"/>
    <property type="match status" value="1"/>
</dbReference>
<dbReference type="Pfam" id="PF09588">
    <property type="entry name" value="YqaJ"/>
    <property type="match status" value="1"/>
</dbReference>
<feature type="compositionally biased region" description="Low complexity" evidence="1">
    <location>
        <begin position="16"/>
        <end position="39"/>
    </location>
</feature>